<sequence length="322" mass="34712">MGILLLWRLGSLLTTALPLEGTLLLTFSVGFWFRLIVLDPLLDRRESYALGVALVTPLLGFLGTFALLGTSLKGLLVALLLLLLALAAAQSVLWVTNRPMAREFGQGSVSLLRPLMAHMNRREAEGQETLERFFENISTEESLTLGMLAFFRESRTPLVVLAPSVHPGPFAALGSSDLPSKLAVALHAPAELDLMVPHSPSNHDQDVPSSAELGKVFRASAELLSRLSAGADRASPLVSGRAGSLVRAQCLGEGVVLLITQAPEPTDDIDYALAEMLREEAVRAGFRDALVLDAHNSFVERQGDIPFGSPRGFQLLEDARES</sequence>
<feature type="non-terminal residue" evidence="3">
    <location>
        <position position="322"/>
    </location>
</feature>
<feature type="transmembrane region" description="Helical" evidence="1">
    <location>
        <begin position="74"/>
        <end position="95"/>
    </location>
</feature>
<evidence type="ECO:0000256" key="1">
    <source>
        <dbReference type="SAM" id="Phobius"/>
    </source>
</evidence>
<protein>
    <recommendedName>
        <fullName evidence="2">DUF2070 domain-containing protein</fullName>
    </recommendedName>
</protein>
<dbReference type="EMBL" id="AUZY01010336">
    <property type="protein sequence ID" value="EQD39108.1"/>
    <property type="molecule type" value="Genomic_DNA"/>
</dbReference>
<name>T0Z1J1_9ZZZZ</name>
<reference evidence="3" key="2">
    <citation type="journal article" date="2014" name="ISME J.">
        <title>Microbial stratification in low pH oxic and suboxic macroscopic growths along an acid mine drainage.</title>
        <authorList>
            <person name="Mendez-Garcia C."/>
            <person name="Mesa V."/>
            <person name="Sprenger R.R."/>
            <person name="Richter M."/>
            <person name="Diez M.S."/>
            <person name="Solano J."/>
            <person name="Bargiela R."/>
            <person name="Golyshina O.V."/>
            <person name="Manteca A."/>
            <person name="Ramos J.L."/>
            <person name="Gallego J.R."/>
            <person name="Llorente I."/>
            <person name="Martins Dos Santos V.A."/>
            <person name="Jensen O.N."/>
            <person name="Pelaez A.I."/>
            <person name="Sanchez J."/>
            <person name="Ferrer M."/>
        </authorList>
    </citation>
    <scope>NUCLEOTIDE SEQUENCE</scope>
</reference>
<keyword evidence="1" id="KW-0812">Transmembrane</keyword>
<feature type="transmembrane region" description="Helical" evidence="1">
    <location>
        <begin position="48"/>
        <end position="68"/>
    </location>
</feature>
<keyword evidence="1" id="KW-1133">Transmembrane helix</keyword>
<evidence type="ECO:0000313" key="3">
    <source>
        <dbReference type="EMBL" id="EQD39108.1"/>
    </source>
</evidence>
<evidence type="ECO:0000259" key="2">
    <source>
        <dbReference type="Pfam" id="PF09843"/>
    </source>
</evidence>
<accession>T0Z1J1</accession>
<feature type="domain" description="DUF2070" evidence="2">
    <location>
        <begin position="13"/>
        <end position="321"/>
    </location>
</feature>
<dbReference type="AlphaFoldDB" id="T0Z1J1"/>
<proteinExistence type="predicted"/>
<comment type="caution">
    <text evidence="3">The sequence shown here is derived from an EMBL/GenBank/DDBJ whole genome shotgun (WGS) entry which is preliminary data.</text>
</comment>
<dbReference type="Pfam" id="PF09843">
    <property type="entry name" value="DUF2070"/>
    <property type="match status" value="1"/>
</dbReference>
<feature type="transmembrane region" description="Helical" evidence="1">
    <location>
        <begin position="12"/>
        <end position="36"/>
    </location>
</feature>
<organism evidence="3">
    <name type="scientific">mine drainage metagenome</name>
    <dbReference type="NCBI Taxonomy" id="410659"/>
    <lineage>
        <taxon>unclassified sequences</taxon>
        <taxon>metagenomes</taxon>
        <taxon>ecological metagenomes</taxon>
    </lineage>
</organism>
<gene>
    <name evidence="3" type="ORF">B1B_15530</name>
</gene>
<reference evidence="3" key="1">
    <citation type="submission" date="2013-08" db="EMBL/GenBank/DDBJ databases">
        <authorList>
            <person name="Mendez C."/>
            <person name="Richter M."/>
            <person name="Ferrer M."/>
            <person name="Sanchez J."/>
        </authorList>
    </citation>
    <scope>NUCLEOTIDE SEQUENCE</scope>
</reference>
<keyword evidence="1" id="KW-0472">Membrane</keyword>
<dbReference type="InterPro" id="IPR019204">
    <property type="entry name" value="DUF2070_membrane"/>
</dbReference>